<comment type="caution">
    <text evidence="3">The sequence shown here is derived from an EMBL/GenBank/DDBJ whole genome shotgun (WGS) entry which is preliminary data.</text>
</comment>
<evidence type="ECO:0000256" key="1">
    <source>
        <dbReference type="SAM" id="MobiDB-lite"/>
    </source>
</evidence>
<dbReference type="HOGENOM" id="CLU_539680_0_0_1"/>
<feature type="compositionally biased region" description="Basic and acidic residues" evidence="1">
    <location>
        <begin position="37"/>
        <end position="47"/>
    </location>
</feature>
<dbReference type="KEGG" id="cpw:9696402"/>
<dbReference type="InterPro" id="IPR036047">
    <property type="entry name" value="F-box-like_dom_sf"/>
</dbReference>
<dbReference type="InterPro" id="IPR001810">
    <property type="entry name" value="F-box_dom"/>
</dbReference>
<sequence>MNPYQDTCDNSDIRYDLFNIGVPDMSWINEALEAMSEADRNETRTHQSLDGASEPSPEGNPTPINTPNEDTTFQGYWQGIDPSLAYNKTSIDSLNENITPQSYGDGIDPSCESNLGPVDVLNRGITSQGYGHNPVPTHDPATANFPNEDTVQQDYGHAFDSYLTSNPESEVPVRRINLPNRCLPVPNQNQRQGHNKFPLFNIHGPGYWWSVRTLMDIVDTAMTDPMLIDSDRAGPANPLPPWIEAQTEIPNRANTLANIGASVLQPPTNTVPRDPMAGGFGIQDIPVMEHQAQTAPQVGGDMNMTDAPGALVMSHMQANHHMEIAQHGRRASQGKYEQIFAFVVNPMIFFQVSVRPRVLPAKVAPTLDTLPISILERIFDKLDGASQVCLALTAKVFGRAVRSVNYRRALWYTAVEREQLLCWRLASSIPETLKLCHTCMKYYPTDPQWWGRRKAWRQARTKSQIYGRILADYEFKNVACPECTAEARWTNVMRKHSALQQALGL</sequence>
<dbReference type="SUPFAM" id="SSF81383">
    <property type="entry name" value="F-box domain"/>
    <property type="match status" value="1"/>
</dbReference>
<evidence type="ECO:0000313" key="4">
    <source>
        <dbReference type="Proteomes" id="UP000009084"/>
    </source>
</evidence>
<dbReference type="PROSITE" id="PS50181">
    <property type="entry name" value="FBOX"/>
    <property type="match status" value="1"/>
</dbReference>
<evidence type="ECO:0000259" key="2">
    <source>
        <dbReference type="PROSITE" id="PS50181"/>
    </source>
</evidence>
<accession>C5P375</accession>
<proteinExistence type="predicted"/>
<dbReference type="Proteomes" id="UP000009084">
    <property type="component" value="Unassembled WGS sequence"/>
</dbReference>
<reference evidence="3 4" key="1">
    <citation type="journal article" date="2009" name="Genome Res.">
        <title>Comparative genomic analyses of the human fungal pathogens Coccidioides and their relatives.</title>
        <authorList>
            <person name="Sharpton T.J."/>
            <person name="Stajich J.E."/>
            <person name="Rounsley S.D."/>
            <person name="Gardner M.J."/>
            <person name="Wortman J.R."/>
            <person name="Jordar V.S."/>
            <person name="Maiti R."/>
            <person name="Kodira C.D."/>
            <person name="Neafsey D.E."/>
            <person name="Zeng Q."/>
            <person name="Hung C.-Y."/>
            <person name="McMahan C."/>
            <person name="Muszewska A."/>
            <person name="Grynberg M."/>
            <person name="Mandel M.A."/>
            <person name="Kellner E.M."/>
            <person name="Barker B.M."/>
            <person name="Galgiani J.N."/>
            <person name="Orbach M.J."/>
            <person name="Kirkland T.N."/>
            <person name="Cole G.T."/>
            <person name="Henn M.R."/>
            <person name="Birren B.W."/>
            <person name="Taylor J.W."/>
        </authorList>
    </citation>
    <scope>NUCLEOTIDE SEQUENCE [LARGE SCALE GENOMIC DNA]</scope>
    <source>
        <strain evidence="4">C735</strain>
    </source>
</reference>
<dbReference type="OrthoDB" id="4150768at2759"/>
<dbReference type="VEuPathDB" id="FungiDB:CPC735_040270"/>
<evidence type="ECO:0000313" key="3">
    <source>
        <dbReference type="EMBL" id="EER28763.1"/>
    </source>
</evidence>
<feature type="compositionally biased region" description="Polar residues" evidence="1">
    <location>
        <begin position="62"/>
        <end position="75"/>
    </location>
</feature>
<organism evidence="3 4">
    <name type="scientific">Coccidioides posadasii (strain C735)</name>
    <name type="common">Valley fever fungus</name>
    <dbReference type="NCBI Taxonomy" id="222929"/>
    <lineage>
        <taxon>Eukaryota</taxon>
        <taxon>Fungi</taxon>
        <taxon>Dikarya</taxon>
        <taxon>Ascomycota</taxon>
        <taxon>Pezizomycotina</taxon>
        <taxon>Eurotiomycetes</taxon>
        <taxon>Eurotiomycetidae</taxon>
        <taxon>Onygenales</taxon>
        <taxon>Onygenaceae</taxon>
        <taxon>Coccidioides</taxon>
    </lineage>
</organism>
<dbReference type="EMBL" id="ACFW01000014">
    <property type="protein sequence ID" value="EER28763.1"/>
    <property type="molecule type" value="Genomic_DNA"/>
</dbReference>
<name>C5P375_COCP7</name>
<protein>
    <recommendedName>
        <fullName evidence="2">F-box domain-containing protein</fullName>
    </recommendedName>
</protein>
<feature type="domain" description="F-box" evidence="2">
    <location>
        <begin position="364"/>
        <end position="414"/>
    </location>
</feature>
<gene>
    <name evidence="3" type="ORF">CPC735_040270</name>
</gene>
<dbReference type="AlphaFoldDB" id="C5P375"/>
<feature type="region of interest" description="Disordered" evidence="1">
    <location>
        <begin position="36"/>
        <end position="76"/>
    </location>
</feature>